<sequence length="922" mass="101284">MHATEVGLSPRREEDTGKSLRENDLISMFNDNDPQSVDMRAQLLQYALANQELVAKLAASDSEREALKAANVELTRQVAEMRSRLALGGGCVRDSSEQADEGTFFATACEQVERQDDAQVPGYLDVETANFLLNALQDSPVYVSYSDRDLRYVWCNRTMKGFSIKDVIGKRDDELGPPGTEGLLDALELKRKALVTRETQIAQVRMNMPDIGRVCLITTSRPHFDCDGNLVGVSNAAIDITEQMEVQEHLSSLKKEVMAHKATEQELRQAVHNTEEAICAKNMFLAIMSHEIRTPLNGLLGLAEALDATVLNAEQQELVNAMLSSGVIIADILGDILDLASMEAGGSMHLEEQPFSPSEAVQDIMKMAVAATREKGIQVLCDVASDVPSKLIGDPLRVRQVMKYLILNAIKFTHVGTVTIRVGVRSVSTPSLETSSIKQEERQGMRSTDFITKRKAMSDVDDRGDSQLDSGEPSASSMYRRTPDKDDSPSSSRSFSTEQKRTHFTGSNSEDSVERLSKVGNSKFENGSILVRHDSIPGAEPRHLPSGWNEATPMVGVEEAAVPHQHTSESMKSQINANAEEVYLWCEIVDTGVGIPEEAFPTLFDKFTQVNTGPTRIYGGTGLGLAICKQLVELMGGELTVKSEVGKGSTFTFNVLCKVSQPKEERPCDTVCQPPSSVKGQTKDVSESEEQLAFTPLQTSSLTTNVDSADASSKQEGKIQPRILLAEDNKVNVMVAISMLKRLGFTAQVVANGVEALEAIRKDHYDLVLLDICMPLMDGLQVAYAIRRYEETGEWPEDDLRDIFASASKSMLQVESDKENREAQTHSETSKDKRERMKNALEGLRKSGLSGRRLPIVAVTANALRSDVDKYFAHGMDAFIAKPVMFQKLRETLAKYLPLQTQQQADVPEGSTSTSAKASEES</sequence>
<dbReference type="InterPro" id="IPR005467">
    <property type="entry name" value="His_kinase_dom"/>
</dbReference>
<organism evidence="16 17">
    <name type="scientific">Marchantia polymorpha</name>
    <name type="common">Common liverwort</name>
    <name type="synonym">Marchantia aquatica</name>
    <dbReference type="NCBI Taxonomy" id="3197"/>
    <lineage>
        <taxon>Eukaryota</taxon>
        <taxon>Viridiplantae</taxon>
        <taxon>Streptophyta</taxon>
        <taxon>Embryophyta</taxon>
        <taxon>Marchantiophyta</taxon>
        <taxon>Marchantiopsida</taxon>
        <taxon>Marchantiidae</taxon>
        <taxon>Marchantiales</taxon>
        <taxon>Marchantiaceae</taxon>
        <taxon>Marchantia</taxon>
    </lineage>
</organism>
<dbReference type="InterPro" id="IPR001789">
    <property type="entry name" value="Sig_transdc_resp-reg_receiver"/>
</dbReference>
<dbReference type="InterPro" id="IPR000700">
    <property type="entry name" value="PAS-assoc_C"/>
</dbReference>
<evidence type="ECO:0000313" key="16">
    <source>
        <dbReference type="EMBL" id="PTQ46405.1"/>
    </source>
</evidence>
<dbReference type="Proteomes" id="UP000244005">
    <property type="component" value="Unassembled WGS sequence"/>
</dbReference>
<dbReference type="Pfam" id="PF00512">
    <property type="entry name" value="HisKA"/>
    <property type="match status" value="1"/>
</dbReference>
<dbReference type="Pfam" id="PF02518">
    <property type="entry name" value="HATPase_c"/>
    <property type="match status" value="1"/>
</dbReference>
<dbReference type="PANTHER" id="PTHR43047">
    <property type="entry name" value="TWO-COMPONENT HISTIDINE PROTEIN KINASE"/>
    <property type="match status" value="1"/>
</dbReference>
<keyword evidence="7" id="KW-0418">Kinase</keyword>
<dbReference type="GO" id="GO:0009881">
    <property type="term" value="F:photoreceptor activity"/>
    <property type="evidence" value="ECO:0007669"/>
    <property type="project" value="UniProtKB-KW"/>
</dbReference>
<dbReference type="SUPFAM" id="SSF55785">
    <property type="entry name" value="PYP-like sensor domain (PAS domain)"/>
    <property type="match status" value="1"/>
</dbReference>
<dbReference type="PROSITE" id="PS50110">
    <property type="entry name" value="RESPONSE_REGULATORY"/>
    <property type="match status" value="1"/>
</dbReference>
<dbReference type="SMART" id="SM00388">
    <property type="entry name" value="HisKA"/>
    <property type="match status" value="1"/>
</dbReference>
<dbReference type="GO" id="GO:0000155">
    <property type="term" value="F:phosphorelay sensor kinase activity"/>
    <property type="evidence" value="ECO:0000318"/>
    <property type="project" value="GO_Central"/>
</dbReference>
<evidence type="ECO:0000256" key="11">
    <source>
        <dbReference type="SAM" id="Coils"/>
    </source>
</evidence>
<feature type="compositionally biased region" description="Basic and acidic residues" evidence="12">
    <location>
        <begin position="815"/>
        <end position="836"/>
    </location>
</feature>
<feature type="domain" description="Response regulatory" evidence="14">
    <location>
        <begin position="722"/>
        <end position="897"/>
    </location>
</feature>
<evidence type="ECO:0000256" key="6">
    <source>
        <dbReference type="ARBA" id="ARBA00022679"/>
    </source>
</evidence>
<dbReference type="OrthoDB" id="10266508at2759"/>
<dbReference type="SMART" id="SM00387">
    <property type="entry name" value="HATPase_c"/>
    <property type="match status" value="1"/>
</dbReference>
<keyword evidence="6" id="KW-0808">Transferase</keyword>
<evidence type="ECO:0000256" key="4">
    <source>
        <dbReference type="ARBA" id="ARBA00022553"/>
    </source>
</evidence>
<dbReference type="CDD" id="cd17546">
    <property type="entry name" value="REC_hyHK_CKI1_RcsC-like"/>
    <property type="match status" value="1"/>
</dbReference>
<keyword evidence="8" id="KW-0157">Chromophore</keyword>
<dbReference type="InterPro" id="IPR000014">
    <property type="entry name" value="PAS"/>
</dbReference>
<evidence type="ECO:0000256" key="2">
    <source>
        <dbReference type="ARBA" id="ARBA00012438"/>
    </source>
</evidence>
<feature type="compositionally biased region" description="Basic and acidic residues" evidence="12">
    <location>
        <begin position="10"/>
        <end position="20"/>
    </location>
</feature>
<dbReference type="InterPro" id="IPR011006">
    <property type="entry name" value="CheY-like_superfamily"/>
</dbReference>
<dbReference type="InterPro" id="IPR003594">
    <property type="entry name" value="HATPase_dom"/>
</dbReference>
<dbReference type="SMART" id="SM00448">
    <property type="entry name" value="REC"/>
    <property type="match status" value="1"/>
</dbReference>
<dbReference type="InterPro" id="IPR035965">
    <property type="entry name" value="PAS-like_dom_sf"/>
</dbReference>
<feature type="region of interest" description="Disordered" evidence="12">
    <location>
        <begin position="900"/>
        <end position="922"/>
    </location>
</feature>
<feature type="domain" description="PAC" evidence="15">
    <location>
        <begin position="200"/>
        <end position="252"/>
    </location>
</feature>
<feature type="compositionally biased region" description="Polar residues" evidence="12">
    <location>
        <begin position="467"/>
        <end position="479"/>
    </location>
</feature>
<evidence type="ECO:0000259" key="15">
    <source>
        <dbReference type="PROSITE" id="PS50113"/>
    </source>
</evidence>
<name>A0A2R6XJV8_MARPO</name>
<evidence type="ECO:0000256" key="3">
    <source>
        <dbReference type="ARBA" id="ARBA00022543"/>
    </source>
</evidence>
<evidence type="ECO:0000259" key="14">
    <source>
        <dbReference type="PROSITE" id="PS50110"/>
    </source>
</evidence>
<keyword evidence="11" id="KW-0175">Coiled coil</keyword>
<gene>
    <name evidence="16" type="ORF">MARPO_0011s0086</name>
</gene>
<feature type="region of interest" description="Disordered" evidence="12">
    <location>
        <begin position="813"/>
        <end position="836"/>
    </location>
</feature>
<proteinExistence type="predicted"/>
<dbReference type="SUPFAM" id="SSF52172">
    <property type="entry name" value="CheY-like"/>
    <property type="match status" value="1"/>
</dbReference>
<dbReference type="OMA" id="ACEQVER"/>
<evidence type="ECO:0000256" key="8">
    <source>
        <dbReference type="ARBA" id="ARBA00022991"/>
    </source>
</evidence>
<keyword evidence="5" id="KW-0716">Sensory transduction</keyword>
<dbReference type="SUPFAM" id="SSF47384">
    <property type="entry name" value="Homodimeric domain of signal transducing histidine kinase"/>
    <property type="match status" value="1"/>
</dbReference>
<feature type="compositionally biased region" description="Basic and acidic residues" evidence="12">
    <location>
        <begin position="456"/>
        <end position="466"/>
    </location>
</feature>
<feature type="region of interest" description="Disordered" evidence="12">
    <location>
        <begin position="1"/>
        <end position="20"/>
    </location>
</feature>
<feature type="region of interest" description="Disordered" evidence="12">
    <location>
        <begin position="429"/>
        <end position="516"/>
    </location>
</feature>
<keyword evidence="4 10" id="KW-0597">Phosphoprotein</keyword>
<keyword evidence="17" id="KW-1185">Reference proteome</keyword>
<dbReference type="PRINTS" id="PR00344">
    <property type="entry name" value="BCTRLSENSOR"/>
</dbReference>
<keyword evidence="9" id="KW-0675">Receptor</keyword>
<dbReference type="GO" id="GO:0009927">
    <property type="term" value="F:histidine phosphotransfer kinase activity"/>
    <property type="evidence" value="ECO:0000318"/>
    <property type="project" value="GO_Central"/>
</dbReference>
<feature type="compositionally biased region" description="Low complexity" evidence="12">
    <location>
        <begin position="911"/>
        <end position="922"/>
    </location>
</feature>
<dbReference type="Gramene" id="Mp4g11010.1">
    <property type="protein sequence ID" value="Mp4g11010.1.cds"/>
    <property type="gene ID" value="Mp4g11010"/>
</dbReference>
<evidence type="ECO:0000256" key="7">
    <source>
        <dbReference type="ARBA" id="ARBA00022777"/>
    </source>
</evidence>
<dbReference type="SUPFAM" id="SSF55874">
    <property type="entry name" value="ATPase domain of HSP90 chaperone/DNA topoisomerase II/histidine kinase"/>
    <property type="match status" value="2"/>
</dbReference>
<dbReference type="InterPro" id="IPR036890">
    <property type="entry name" value="HATPase_C_sf"/>
</dbReference>
<dbReference type="EMBL" id="KZ772683">
    <property type="protein sequence ID" value="PTQ46405.1"/>
    <property type="molecule type" value="Genomic_DNA"/>
</dbReference>
<dbReference type="Gene3D" id="3.30.450.20">
    <property type="entry name" value="PAS domain"/>
    <property type="match status" value="1"/>
</dbReference>
<dbReference type="PROSITE" id="PS50113">
    <property type="entry name" value="PAC"/>
    <property type="match status" value="1"/>
</dbReference>
<dbReference type="Pfam" id="PF00072">
    <property type="entry name" value="Response_reg"/>
    <property type="match status" value="1"/>
</dbReference>
<feature type="modified residue" description="4-aspartylphosphate" evidence="10">
    <location>
        <position position="771"/>
    </location>
</feature>
<dbReference type="Gene3D" id="3.30.565.10">
    <property type="entry name" value="Histidine kinase-like ATPase, C-terminal domain"/>
    <property type="match status" value="2"/>
</dbReference>
<dbReference type="Gene3D" id="1.10.287.130">
    <property type="match status" value="1"/>
</dbReference>
<evidence type="ECO:0000259" key="13">
    <source>
        <dbReference type="PROSITE" id="PS50109"/>
    </source>
</evidence>
<evidence type="ECO:0000256" key="1">
    <source>
        <dbReference type="ARBA" id="ARBA00000085"/>
    </source>
</evidence>
<dbReference type="InterPro" id="IPR004358">
    <property type="entry name" value="Sig_transdc_His_kin-like_C"/>
</dbReference>
<dbReference type="PROSITE" id="PS50109">
    <property type="entry name" value="HIS_KIN"/>
    <property type="match status" value="1"/>
</dbReference>
<keyword evidence="3" id="KW-0600">Photoreceptor protein</keyword>
<evidence type="ECO:0000256" key="10">
    <source>
        <dbReference type="PROSITE-ProRule" id="PRU00169"/>
    </source>
</evidence>
<evidence type="ECO:0000256" key="5">
    <source>
        <dbReference type="ARBA" id="ARBA00022606"/>
    </source>
</evidence>
<dbReference type="InterPro" id="IPR036097">
    <property type="entry name" value="HisK_dim/P_sf"/>
</dbReference>
<feature type="domain" description="Histidine kinase" evidence="13">
    <location>
        <begin position="287"/>
        <end position="659"/>
    </location>
</feature>
<dbReference type="InterPro" id="IPR013656">
    <property type="entry name" value="PAS_4"/>
</dbReference>
<dbReference type="Pfam" id="PF08448">
    <property type="entry name" value="PAS_4"/>
    <property type="match status" value="1"/>
</dbReference>
<feature type="coiled-coil region" evidence="11">
    <location>
        <begin position="50"/>
        <end position="84"/>
    </location>
</feature>
<dbReference type="EC" id="2.7.13.3" evidence="2"/>
<accession>A0A2R6XJV8</accession>
<dbReference type="GO" id="GO:0000160">
    <property type="term" value="P:phosphorelay signal transduction system"/>
    <property type="evidence" value="ECO:0000318"/>
    <property type="project" value="GO_Central"/>
</dbReference>
<evidence type="ECO:0000256" key="9">
    <source>
        <dbReference type="ARBA" id="ARBA00023170"/>
    </source>
</evidence>
<dbReference type="Gene3D" id="3.40.50.2300">
    <property type="match status" value="1"/>
</dbReference>
<dbReference type="InterPro" id="IPR003661">
    <property type="entry name" value="HisK_dim/P_dom"/>
</dbReference>
<comment type="catalytic activity">
    <reaction evidence="1">
        <text>ATP + protein L-histidine = ADP + protein N-phospho-L-histidine.</text>
        <dbReference type="EC" id="2.7.13.3"/>
    </reaction>
</comment>
<dbReference type="GO" id="GO:0005886">
    <property type="term" value="C:plasma membrane"/>
    <property type="evidence" value="ECO:0000318"/>
    <property type="project" value="GO_Central"/>
</dbReference>
<reference evidence="17" key="1">
    <citation type="journal article" date="2017" name="Cell">
        <title>Insights into land plant evolution garnered from the Marchantia polymorpha genome.</title>
        <authorList>
            <person name="Bowman J.L."/>
            <person name="Kohchi T."/>
            <person name="Yamato K.T."/>
            <person name="Jenkins J."/>
            <person name="Shu S."/>
            <person name="Ishizaki K."/>
            <person name="Yamaoka S."/>
            <person name="Nishihama R."/>
            <person name="Nakamura Y."/>
            <person name="Berger F."/>
            <person name="Adam C."/>
            <person name="Aki S.S."/>
            <person name="Althoff F."/>
            <person name="Araki T."/>
            <person name="Arteaga-Vazquez M.A."/>
            <person name="Balasubrmanian S."/>
            <person name="Barry K."/>
            <person name="Bauer D."/>
            <person name="Boehm C.R."/>
            <person name="Briginshaw L."/>
            <person name="Caballero-Perez J."/>
            <person name="Catarino B."/>
            <person name="Chen F."/>
            <person name="Chiyoda S."/>
            <person name="Chovatia M."/>
            <person name="Davies K.M."/>
            <person name="Delmans M."/>
            <person name="Demura T."/>
            <person name="Dierschke T."/>
            <person name="Dolan L."/>
            <person name="Dorantes-Acosta A.E."/>
            <person name="Eklund D.M."/>
            <person name="Florent S.N."/>
            <person name="Flores-Sandoval E."/>
            <person name="Fujiyama A."/>
            <person name="Fukuzawa H."/>
            <person name="Galik B."/>
            <person name="Grimanelli D."/>
            <person name="Grimwood J."/>
            <person name="Grossniklaus U."/>
            <person name="Hamada T."/>
            <person name="Haseloff J."/>
            <person name="Hetherington A.J."/>
            <person name="Higo A."/>
            <person name="Hirakawa Y."/>
            <person name="Hundley H.N."/>
            <person name="Ikeda Y."/>
            <person name="Inoue K."/>
            <person name="Inoue S.I."/>
            <person name="Ishida S."/>
            <person name="Jia Q."/>
            <person name="Kakita M."/>
            <person name="Kanazawa T."/>
            <person name="Kawai Y."/>
            <person name="Kawashima T."/>
            <person name="Kennedy M."/>
            <person name="Kinose K."/>
            <person name="Kinoshita T."/>
            <person name="Kohara Y."/>
            <person name="Koide E."/>
            <person name="Komatsu K."/>
            <person name="Kopischke S."/>
            <person name="Kubo M."/>
            <person name="Kyozuka J."/>
            <person name="Lagercrantz U."/>
            <person name="Lin S.S."/>
            <person name="Lindquist E."/>
            <person name="Lipzen A.M."/>
            <person name="Lu C.W."/>
            <person name="De Luna E."/>
            <person name="Martienssen R.A."/>
            <person name="Minamino N."/>
            <person name="Mizutani M."/>
            <person name="Mizutani M."/>
            <person name="Mochizuki N."/>
            <person name="Monte I."/>
            <person name="Mosher R."/>
            <person name="Nagasaki H."/>
            <person name="Nakagami H."/>
            <person name="Naramoto S."/>
            <person name="Nishitani K."/>
            <person name="Ohtani M."/>
            <person name="Okamoto T."/>
            <person name="Okumura M."/>
            <person name="Phillips J."/>
            <person name="Pollak B."/>
            <person name="Reinders A."/>
            <person name="Rovekamp M."/>
            <person name="Sano R."/>
            <person name="Sawa S."/>
            <person name="Schmid M.W."/>
            <person name="Shirakawa M."/>
            <person name="Solano R."/>
            <person name="Spunde A."/>
            <person name="Suetsugu N."/>
            <person name="Sugano S."/>
            <person name="Sugiyama A."/>
            <person name="Sun R."/>
            <person name="Suzuki Y."/>
            <person name="Takenaka M."/>
            <person name="Takezawa D."/>
            <person name="Tomogane H."/>
            <person name="Tsuzuki M."/>
            <person name="Ueda T."/>
            <person name="Umeda M."/>
            <person name="Ward J.M."/>
            <person name="Watanabe Y."/>
            <person name="Yazaki K."/>
            <person name="Yokoyama R."/>
            <person name="Yoshitake Y."/>
            <person name="Yotsui I."/>
            <person name="Zachgo S."/>
            <person name="Schmutz J."/>
        </authorList>
    </citation>
    <scope>NUCLEOTIDE SEQUENCE [LARGE SCALE GENOMIC DNA]</scope>
    <source>
        <strain evidence="17">Tak-1</strain>
    </source>
</reference>
<dbReference type="CDD" id="cd00130">
    <property type="entry name" value="PAS"/>
    <property type="match status" value="1"/>
</dbReference>
<dbReference type="AlphaFoldDB" id="A0A2R6XJV8"/>
<evidence type="ECO:0000256" key="12">
    <source>
        <dbReference type="SAM" id="MobiDB-lite"/>
    </source>
</evidence>
<evidence type="ECO:0000313" key="17">
    <source>
        <dbReference type="Proteomes" id="UP000244005"/>
    </source>
</evidence>
<dbReference type="PANTHER" id="PTHR43047:SF68">
    <property type="entry name" value="HISTIDINE KINASE 5"/>
    <property type="match status" value="1"/>
</dbReference>
<protein>
    <recommendedName>
        <fullName evidence="2">histidine kinase</fullName>
        <ecNumber evidence="2">2.7.13.3</ecNumber>
    </recommendedName>
</protein>
<dbReference type="CDD" id="cd00082">
    <property type="entry name" value="HisKA"/>
    <property type="match status" value="1"/>
</dbReference>